<dbReference type="InterPro" id="IPR047057">
    <property type="entry name" value="MerR_fam"/>
</dbReference>
<dbReference type="GO" id="GO:0003677">
    <property type="term" value="F:DNA binding"/>
    <property type="evidence" value="ECO:0007669"/>
    <property type="project" value="UniProtKB-KW"/>
</dbReference>
<keyword evidence="3" id="KW-0238">DNA-binding</keyword>
<reference evidence="6" key="1">
    <citation type="submission" date="2020-06" db="EMBL/GenBank/DDBJ databases">
        <title>Legume-microbial interactions unlock mineral nutrients during tropical forest succession.</title>
        <authorList>
            <person name="Epihov D.Z."/>
        </authorList>
    </citation>
    <scope>NUCLEOTIDE SEQUENCE [LARGE SCALE GENOMIC DNA]</scope>
    <source>
        <strain evidence="6">Pan2503</strain>
    </source>
</reference>
<dbReference type="AlphaFoldDB" id="A0A7V8NRA0"/>
<dbReference type="PANTHER" id="PTHR30204">
    <property type="entry name" value="REDOX-CYCLING DRUG-SENSING TRANSCRIPTIONAL ACTIVATOR SOXR"/>
    <property type="match status" value="1"/>
</dbReference>
<dbReference type="InterPro" id="IPR009061">
    <property type="entry name" value="DNA-bd_dom_put_sf"/>
</dbReference>
<dbReference type="Pfam" id="PF13411">
    <property type="entry name" value="MerR_1"/>
    <property type="match status" value="1"/>
</dbReference>
<keyword evidence="2" id="KW-0805">Transcription regulation</keyword>
<dbReference type="Proteomes" id="UP000567293">
    <property type="component" value="Unassembled WGS sequence"/>
</dbReference>
<evidence type="ECO:0000259" key="5">
    <source>
        <dbReference type="PROSITE" id="PS50937"/>
    </source>
</evidence>
<dbReference type="PANTHER" id="PTHR30204:SF69">
    <property type="entry name" value="MERR-FAMILY TRANSCRIPTIONAL REGULATOR"/>
    <property type="match status" value="1"/>
</dbReference>
<keyword evidence="4" id="KW-0804">Transcription</keyword>
<dbReference type="EMBL" id="JACDQQ010001319">
    <property type="protein sequence ID" value="MBA0086028.1"/>
    <property type="molecule type" value="Genomic_DNA"/>
</dbReference>
<keyword evidence="1" id="KW-0678">Repressor</keyword>
<dbReference type="SUPFAM" id="SSF46955">
    <property type="entry name" value="Putative DNA-binding domain"/>
    <property type="match status" value="1"/>
</dbReference>
<dbReference type="PROSITE" id="PS50937">
    <property type="entry name" value="HTH_MERR_2"/>
    <property type="match status" value="1"/>
</dbReference>
<dbReference type="Gene3D" id="1.10.1660.10">
    <property type="match status" value="1"/>
</dbReference>
<name>A0A7V8NRA0_9BACT</name>
<comment type="caution">
    <text evidence="6">The sequence shown here is derived from an EMBL/GenBank/DDBJ whole genome shotgun (WGS) entry which is preliminary data.</text>
</comment>
<dbReference type="PRINTS" id="PR00040">
    <property type="entry name" value="HTHMERR"/>
</dbReference>
<proteinExistence type="predicted"/>
<evidence type="ECO:0000313" key="6">
    <source>
        <dbReference type="EMBL" id="MBA0086028.1"/>
    </source>
</evidence>
<accession>A0A7V8NRA0</accession>
<evidence type="ECO:0000256" key="2">
    <source>
        <dbReference type="ARBA" id="ARBA00023015"/>
    </source>
</evidence>
<sequence length="130" mass="14873">MKIGELARKAGIRTSAIRFYEKAGVLPPAPRQNGQRHFAADAALQLTVIEFARRAGFTIAEIKLLFHGFRKSAPASARWQQLARKKYREMDLLISRLKNMQKLLKKSMRCHCTKLDDCGRILLSHRDNPL</sequence>
<evidence type="ECO:0000256" key="3">
    <source>
        <dbReference type="ARBA" id="ARBA00023125"/>
    </source>
</evidence>
<dbReference type="InterPro" id="IPR000551">
    <property type="entry name" value="MerR-type_HTH_dom"/>
</dbReference>
<gene>
    <name evidence="6" type="ORF">HRJ53_13600</name>
</gene>
<dbReference type="SMART" id="SM00422">
    <property type="entry name" value="HTH_MERR"/>
    <property type="match status" value="1"/>
</dbReference>
<evidence type="ECO:0000256" key="4">
    <source>
        <dbReference type="ARBA" id="ARBA00023163"/>
    </source>
</evidence>
<feature type="domain" description="HTH merR-type" evidence="5">
    <location>
        <begin position="1"/>
        <end position="68"/>
    </location>
</feature>
<keyword evidence="7" id="KW-1185">Reference proteome</keyword>
<organism evidence="6 7">
    <name type="scientific">Candidatus Acidiferrum panamense</name>
    <dbReference type="NCBI Taxonomy" id="2741543"/>
    <lineage>
        <taxon>Bacteria</taxon>
        <taxon>Pseudomonadati</taxon>
        <taxon>Acidobacteriota</taxon>
        <taxon>Terriglobia</taxon>
        <taxon>Candidatus Acidiferrales</taxon>
        <taxon>Candidatus Acidiferrum</taxon>
    </lineage>
</organism>
<dbReference type="GO" id="GO:0003700">
    <property type="term" value="F:DNA-binding transcription factor activity"/>
    <property type="evidence" value="ECO:0007669"/>
    <property type="project" value="InterPro"/>
</dbReference>
<evidence type="ECO:0000256" key="1">
    <source>
        <dbReference type="ARBA" id="ARBA00022491"/>
    </source>
</evidence>
<protein>
    <submittedName>
        <fullName evidence="6">MerR family transcriptional regulator</fullName>
    </submittedName>
</protein>
<evidence type="ECO:0000313" key="7">
    <source>
        <dbReference type="Proteomes" id="UP000567293"/>
    </source>
</evidence>